<organism evidence="3 4">
    <name type="scientific">Sphingobacterium paludis</name>
    <dbReference type="NCBI Taxonomy" id="1476465"/>
    <lineage>
        <taxon>Bacteria</taxon>
        <taxon>Pseudomonadati</taxon>
        <taxon>Bacteroidota</taxon>
        <taxon>Sphingobacteriia</taxon>
        <taxon>Sphingobacteriales</taxon>
        <taxon>Sphingobacteriaceae</taxon>
        <taxon>Sphingobacterium</taxon>
    </lineage>
</organism>
<accession>A0A4R7D0N9</accession>
<dbReference type="InterPro" id="IPR003362">
    <property type="entry name" value="Bact_transf"/>
</dbReference>
<name>A0A4R7D0N9_9SPHI</name>
<keyword evidence="4" id="KW-1185">Reference proteome</keyword>
<evidence type="ECO:0000313" key="4">
    <source>
        <dbReference type="Proteomes" id="UP000294752"/>
    </source>
</evidence>
<evidence type="ECO:0000259" key="2">
    <source>
        <dbReference type="Pfam" id="PF02397"/>
    </source>
</evidence>
<dbReference type="GO" id="GO:0016780">
    <property type="term" value="F:phosphotransferase activity, for other substituted phosphate groups"/>
    <property type="evidence" value="ECO:0007669"/>
    <property type="project" value="TreeGrafter"/>
</dbReference>
<reference evidence="3 4" key="1">
    <citation type="submission" date="2019-03" db="EMBL/GenBank/DDBJ databases">
        <title>Genomic Encyclopedia of Type Strains, Phase III (KMG-III): the genomes of soil and plant-associated and newly described type strains.</title>
        <authorList>
            <person name="Whitman W."/>
        </authorList>
    </citation>
    <scope>NUCLEOTIDE SEQUENCE [LARGE SCALE GENOMIC DNA]</scope>
    <source>
        <strain evidence="3 4">CGMCC 1.12801</strain>
    </source>
</reference>
<gene>
    <name evidence="3" type="ORF">B0I21_104203</name>
</gene>
<dbReference type="EMBL" id="SNZV01000004">
    <property type="protein sequence ID" value="TDS13877.1"/>
    <property type="molecule type" value="Genomic_DNA"/>
</dbReference>
<dbReference type="Pfam" id="PF02397">
    <property type="entry name" value="Bac_transf"/>
    <property type="match status" value="1"/>
</dbReference>
<evidence type="ECO:0000256" key="1">
    <source>
        <dbReference type="ARBA" id="ARBA00006464"/>
    </source>
</evidence>
<comment type="similarity">
    <text evidence="1">Belongs to the bacterial sugar transferase family.</text>
</comment>
<comment type="caution">
    <text evidence="3">The sequence shown here is derived from an EMBL/GenBank/DDBJ whole genome shotgun (WGS) entry which is preliminary data.</text>
</comment>
<evidence type="ECO:0000313" key="3">
    <source>
        <dbReference type="EMBL" id="TDS13877.1"/>
    </source>
</evidence>
<dbReference type="PANTHER" id="PTHR30576">
    <property type="entry name" value="COLANIC BIOSYNTHESIS UDP-GLUCOSE LIPID CARRIER TRANSFERASE"/>
    <property type="match status" value="1"/>
</dbReference>
<keyword evidence="3" id="KW-0808">Transferase</keyword>
<protein>
    <submittedName>
        <fullName evidence="3">Lipopolysaccharide/colanic/teichoic acid biosynthesis glycosyltransferase</fullName>
    </submittedName>
</protein>
<dbReference type="Proteomes" id="UP000294752">
    <property type="component" value="Unassembled WGS sequence"/>
</dbReference>
<dbReference type="PANTHER" id="PTHR30576:SF0">
    <property type="entry name" value="UNDECAPRENYL-PHOSPHATE N-ACETYLGALACTOSAMINYL 1-PHOSPHATE TRANSFERASE-RELATED"/>
    <property type="match status" value="1"/>
</dbReference>
<sequence>MAMATLFLLLAAPLLLVIAIAIKTEGKGAIIYRARRVGANQQIFTLYKFRTMYQGSELLLKDMLHLNMYRTAYELDSLAVFVKFDNDWRVTRTGRFLRRTHLDELPQLFNVLKGEMSIIGNRPLATYEAEKLVARKEFKRFLAPAGITGLWQIRQHRKEKISAAQRIALDNRYAAEQSFGYDCAILLETMFVLLVNIFKRP</sequence>
<feature type="domain" description="Bacterial sugar transferase" evidence="2">
    <location>
        <begin position="2"/>
        <end position="194"/>
    </location>
</feature>
<proteinExistence type="inferred from homology"/>
<dbReference type="AlphaFoldDB" id="A0A4R7D0N9"/>